<dbReference type="Gene3D" id="3.30.70.1430">
    <property type="entry name" value="Multidrug efflux transporter AcrB pore domain"/>
    <property type="match status" value="1"/>
</dbReference>
<dbReference type="PRINTS" id="PR00702">
    <property type="entry name" value="ACRIFLAVINRP"/>
</dbReference>
<dbReference type="Gene3D" id="1.20.1640.10">
    <property type="entry name" value="Multidrug efflux transporter AcrB transmembrane domain"/>
    <property type="match status" value="1"/>
</dbReference>
<dbReference type="PANTHER" id="PTHR32063">
    <property type="match status" value="1"/>
</dbReference>
<dbReference type="InterPro" id="IPR001036">
    <property type="entry name" value="Acrflvin-R"/>
</dbReference>
<sequence length="228" mass="24960">MFKFFIKRPKLAIVLSIFISVAGLISAYLSPMGRYPDVAPLTIAVDTWMDGATAEVITKTVAPEIEKQVNGVAGMQYMKSTSGSDGTYSLEVIFDNSTDADNAVTLVQNRVNLALPELPGDVMRNGVKVEKLSNGMLIGLSIQDPSGEATDTQISAFAGGQFKEALQRIPGISKVDVLGEKKYAMRIWLNPKKMRQLSVDVTAIQNAIATQNKISQRVHWWETCLNIH</sequence>
<dbReference type="GO" id="GO:0042910">
    <property type="term" value="F:xenobiotic transmembrane transporter activity"/>
    <property type="evidence" value="ECO:0007669"/>
    <property type="project" value="TreeGrafter"/>
</dbReference>
<dbReference type="Proteomes" id="UP000031671">
    <property type="component" value="Unassembled WGS sequence"/>
</dbReference>
<dbReference type="InterPro" id="IPR027463">
    <property type="entry name" value="AcrB_DN_DC_subdom"/>
</dbReference>
<proteinExistence type="predicted"/>
<reference evidence="1 2" key="1">
    <citation type="submission" date="2015-01" db="EMBL/GenBank/DDBJ databases">
        <title>Vibrio sp. C1 JCM 19231 whole genome shotgun sequence.</title>
        <authorList>
            <person name="Sawabe T."/>
            <person name="Meirelles P."/>
            <person name="Feng G."/>
            <person name="Sayaka M."/>
            <person name="Hattori M."/>
            <person name="Ohkuma M."/>
        </authorList>
    </citation>
    <scope>NUCLEOTIDE SEQUENCE [LARGE SCALE GENOMIC DNA]</scope>
    <source>
        <strain evidence="2">JCM 19231</strain>
    </source>
</reference>
<accession>A0A0B8P0X7</accession>
<dbReference type="SUPFAM" id="SSF82693">
    <property type="entry name" value="Multidrug efflux transporter AcrB pore domain, PN1, PN2, PC1 and PC2 subdomains"/>
    <property type="match status" value="2"/>
</dbReference>
<dbReference type="Gene3D" id="3.30.2090.10">
    <property type="entry name" value="Multidrug efflux transporter AcrB TolC docking domain, DN and DC subdomains"/>
    <property type="match status" value="1"/>
</dbReference>
<dbReference type="Pfam" id="PF00873">
    <property type="entry name" value="ACR_tran"/>
    <property type="match status" value="1"/>
</dbReference>
<dbReference type="EMBL" id="BBRZ01000041">
    <property type="protein sequence ID" value="GAM56953.1"/>
    <property type="molecule type" value="Genomic_DNA"/>
</dbReference>
<dbReference type="PANTHER" id="PTHR32063:SF24">
    <property type="entry name" value="CATION EFFLUX SYSTEM (ACRB_ACRD_ACRF FAMILY)"/>
    <property type="match status" value="1"/>
</dbReference>
<protein>
    <submittedName>
        <fullName evidence="1">RND multidrug efflux transporter</fullName>
    </submittedName>
</protein>
<name>A0A0B8P0X7_9VIBR</name>
<evidence type="ECO:0000313" key="2">
    <source>
        <dbReference type="Proteomes" id="UP000031671"/>
    </source>
</evidence>
<gene>
    <name evidence="1" type="ORF">JCM19231_1287</name>
</gene>
<evidence type="ECO:0000313" key="1">
    <source>
        <dbReference type="EMBL" id="GAM56953.1"/>
    </source>
</evidence>
<organism evidence="1 2">
    <name type="scientific">Vibrio ishigakensis</name>
    <dbReference type="NCBI Taxonomy" id="1481914"/>
    <lineage>
        <taxon>Bacteria</taxon>
        <taxon>Pseudomonadati</taxon>
        <taxon>Pseudomonadota</taxon>
        <taxon>Gammaproteobacteria</taxon>
        <taxon>Vibrionales</taxon>
        <taxon>Vibrionaceae</taxon>
        <taxon>Vibrio</taxon>
    </lineage>
</organism>
<dbReference type="GO" id="GO:0005886">
    <property type="term" value="C:plasma membrane"/>
    <property type="evidence" value="ECO:0007669"/>
    <property type="project" value="TreeGrafter"/>
</dbReference>
<dbReference type="Gene3D" id="3.30.70.1320">
    <property type="entry name" value="Multidrug efflux transporter AcrB pore domain like"/>
    <property type="match status" value="1"/>
</dbReference>
<dbReference type="AlphaFoldDB" id="A0A0B8P0X7"/>
<reference evidence="1 2" key="2">
    <citation type="submission" date="2015-01" db="EMBL/GenBank/DDBJ databases">
        <authorList>
            <consortium name="NBRP consortium"/>
            <person name="Sawabe T."/>
            <person name="Meirelles P."/>
            <person name="Feng G."/>
            <person name="Sayaka M."/>
            <person name="Hattori M."/>
            <person name="Ohkuma M."/>
        </authorList>
    </citation>
    <scope>NUCLEOTIDE SEQUENCE [LARGE SCALE GENOMIC DNA]</scope>
    <source>
        <strain evidence="2">JCM 19231</strain>
    </source>
</reference>
<keyword evidence="2" id="KW-1185">Reference proteome</keyword>
<comment type="caution">
    <text evidence="1">The sequence shown here is derived from an EMBL/GenBank/DDBJ whole genome shotgun (WGS) entry which is preliminary data.</text>
</comment>